<feature type="domain" description="MalT-like TPR region" evidence="1">
    <location>
        <begin position="158"/>
        <end position="418"/>
    </location>
</feature>
<dbReference type="Pfam" id="PF17874">
    <property type="entry name" value="TPR_MalT"/>
    <property type="match status" value="1"/>
</dbReference>
<dbReference type="InterPro" id="IPR011990">
    <property type="entry name" value="TPR-like_helical_dom_sf"/>
</dbReference>
<proteinExistence type="predicted"/>
<organism evidence="2 3">
    <name type="scientific">Kouleothrix aurantiaca</name>
    <dbReference type="NCBI Taxonomy" id="186479"/>
    <lineage>
        <taxon>Bacteria</taxon>
        <taxon>Bacillati</taxon>
        <taxon>Chloroflexota</taxon>
        <taxon>Chloroflexia</taxon>
        <taxon>Chloroflexales</taxon>
        <taxon>Roseiflexineae</taxon>
        <taxon>Roseiflexaceae</taxon>
        <taxon>Kouleothrix</taxon>
    </lineage>
</organism>
<comment type="caution">
    <text evidence="2">The sequence shown here is derived from an EMBL/GenBank/DDBJ whole genome shotgun (WGS) entry which is preliminary data.</text>
</comment>
<evidence type="ECO:0000313" key="2">
    <source>
        <dbReference type="EMBL" id="KPV52656.1"/>
    </source>
</evidence>
<keyword evidence="3" id="KW-1185">Reference proteome</keyword>
<dbReference type="Gene3D" id="1.25.40.10">
    <property type="entry name" value="Tetratricopeptide repeat domain"/>
    <property type="match status" value="1"/>
</dbReference>
<protein>
    <recommendedName>
        <fullName evidence="1">MalT-like TPR region domain-containing protein</fullName>
    </recommendedName>
</protein>
<feature type="non-terminal residue" evidence="2">
    <location>
        <position position="420"/>
    </location>
</feature>
<reference evidence="2 3" key="1">
    <citation type="submission" date="2015-09" db="EMBL/GenBank/DDBJ databases">
        <title>Draft genome sequence of Kouleothrix aurantiaca JCM 19913.</title>
        <authorList>
            <person name="Hemp J."/>
        </authorList>
    </citation>
    <scope>NUCLEOTIDE SEQUENCE [LARGE SCALE GENOMIC DNA]</scope>
    <source>
        <strain evidence="2 3">COM-B</strain>
    </source>
</reference>
<gene>
    <name evidence="2" type="ORF">SE17_14160</name>
</gene>
<accession>A0A0P9DR14</accession>
<dbReference type="InterPro" id="IPR041617">
    <property type="entry name" value="TPR_MalT"/>
</dbReference>
<sequence>MRDRYLRQLKLVHDDLLRMGSRVEHALAEAMRAQARARLGEAASHALAETVSAWYAARGLIEPAAHAALHAEQWEQAAALLADLAERDSLGDVQRLRELIERLPEPARAAHPHVALGYASVLLFTGDRYNPGTAHAVESWVQRAEVVWLAEENEPMLGRVATLRAMVAFWQDDMATLFALAHQASALLDPYDTVYQGICRLFIAVEALLNGAIADAQSIALEARTLCIISQNQQGVLASAFVLASAGLYQGNLELAAGLYEEWLASAAGGPEMYEDQSEAQFGLAAVAYERNELDAAEKHTLRAQALAHERHAERLRTQAGLMLARIAQARGQSGAAQQQLQALATQAHTPAIRREIMSWQAWLALATSDLETAARLCGERTQSPAPAARLQHEHEALIAARLQLAQGNPARVLAALEPW</sequence>
<name>A0A0P9DR14_9CHLR</name>
<dbReference type="EMBL" id="LJCR01000472">
    <property type="protein sequence ID" value="KPV52656.1"/>
    <property type="molecule type" value="Genomic_DNA"/>
</dbReference>
<dbReference type="AlphaFoldDB" id="A0A0P9DR14"/>
<evidence type="ECO:0000259" key="1">
    <source>
        <dbReference type="Pfam" id="PF17874"/>
    </source>
</evidence>
<dbReference type="Proteomes" id="UP000050509">
    <property type="component" value="Unassembled WGS sequence"/>
</dbReference>
<evidence type="ECO:0000313" key="3">
    <source>
        <dbReference type="Proteomes" id="UP000050509"/>
    </source>
</evidence>